<dbReference type="Gene3D" id="3.60.21.10">
    <property type="match status" value="1"/>
</dbReference>
<dbReference type="InterPro" id="IPR004843">
    <property type="entry name" value="Calcineurin-like_PHP"/>
</dbReference>
<dbReference type="Proteomes" id="UP000639010">
    <property type="component" value="Unassembled WGS sequence"/>
</dbReference>
<dbReference type="EMBL" id="JADBGG010000027">
    <property type="protein sequence ID" value="MBE1426456.1"/>
    <property type="molecule type" value="Genomic_DNA"/>
</dbReference>
<reference evidence="2 3" key="1">
    <citation type="submission" date="2020-10" db="EMBL/GenBank/DDBJ databases">
        <title>Genomic Encyclopedia of Type Strains, Phase IV (KMG-IV): sequencing the most valuable type-strain genomes for metagenomic binning, comparative biology and taxonomic classification.</title>
        <authorList>
            <person name="Goeker M."/>
        </authorList>
    </citation>
    <scope>NUCLEOTIDE SEQUENCE [LARGE SCALE GENOMIC DNA]</scope>
    <source>
        <strain evidence="2 3">DSM 4194</strain>
    </source>
</reference>
<dbReference type="Pfam" id="PF00149">
    <property type="entry name" value="Metallophos"/>
    <property type="match status" value="1"/>
</dbReference>
<protein>
    <submittedName>
        <fullName evidence="2">Phosphodiesterase</fullName>
    </submittedName>
</protein>
<evidence type="ECO:0000313" key="3">
    <source>
        <dbReference type="Proteomes" id="UP000639010"/>
    </source>
</evidence>
<comment type="caution">
    <text evidence="2">The sequence shown here is derived from an EMBL/GenBank/DDBJ whole genome shotgun (WGS) entry which is preliminary data.</text>
</comment>
<keyword evidence="3" id="KW-1185">Reference proteome</keyword>
<dbReference type="RefSeq" id="WP_192624437.1">
    <property type="nucleotide sequence ID" value="NZ_JADBGG010000027.1"/>
</dbReference>
<dbReference type="InterPro" id="IPR029052">
    <property type="entry name" value="Metallo-depent_PP-like"/>
</dbReference>
<sequence>MILFAGDAHGDFVPLIEEASEASAVILLGDQEPLSDLTVELGPGLAQKAWWIFGNHDSDYLNYFENHKSMADRNLHCQMIEIEGVRIAGLGGVFRAKKFEIDQTTRLDEVDLDCPQDTREAWIKLRRGGRAYPADFTSIFPDDIKALLALKGQVDVLATHEAPESHVLGFPLLGDLARAMGVKMLIHGHHHERYSATIAGGIRVEGIGMARTAEGFFWLGQGLGERA</sequence>
<organism evidence="2 3">
    <name type="scientific">Desulfomicrobium macestii</name>
    <dbReference type="NCBI Taxonomy" id="90731"/>
    <lineage>
        <taxon>Bacteria</taxon>
        <taxon>Pseudomonadati</taxon>
        <taxon>Thermodesulfobacteriota</taxon>
        <taxon>Desulfovibrionia</taxon>
        <taxon>Desulfovibrionales</taxon>
        <taxon>Desulfomicrobiaceae</taxon>
        <taxon>Desulfomicrobium</taxon>
    </lineage>
</organism>
<evidence type="ECO:0000313" key="2">
    <source>
        <dbReference type="EMBL" id="MBE1426456.1"/>
    </source>
</evidence>
<gene>
    <name evidence="2" type="ORF">H4684_003122</name>
</gene>
<evidence type="ECO:0000259" key="1">
    <source>
        <dbReference type="Pfam" id="PF00149"/>
    </source>
</evidence>
<accession>A0ABR9H6W8</accession>
<name>A0ABR9H6W8_9BACT</name>
<proteinExistence type="predicted"/>
<feature type="domain" description="Calcineurin-like phosphoesterase" evidence="1">
    <location>
        <begin position="2"/>
        <end position="192"/>
    </location>
</feature>
<dbReference type="SUPFAM" id="SSF56300">
    <property type="entry name" value="Metallo-dependent phosphatases"/>
    <property type="match status" value="1"/>
</dbReference>